<keyword evidence="2" id="KW-1185">Reference proteome</keyword>
<dbReference type="OrthoDB" id="10455216at2759"/>
<dbReference type="EMBL" id="LSSL01000707">
    <property type="protein sequence ID" value="OLY83898.1"/>
    <property type="molecule type" value="Genomic_DNA"/>
</dbReference>
<protein>
    <submittedName>
        <fullName evidence="1">Uncharacterized protein</fullName>
    </submittedName>
</protein>
<gene>
    <name evidence="1" type="ORF">AYI68_g1948</name>
</gene>
<evidence type="ECO:0000313" key="1">
    <source>
        <dbReference type="EMBL" id="OLY83898.1"/>
    </source>
</evidence>
<dbReference type="Proteomes" id="UP000187455">
    <property type="component" value="Unassembled WGS sequence"/>
</dbReference>
<proteinExistence type="predicted"/>
<comment type="caution">
    <text evidence="1">The sequence shown here is derived from an EMBL/GenBank/DDBJ whole genome shotgun (WGS) entry which is preliminary data.</text>
</comment>
<dbReference type="AlphaFoldDB" id="A0A1R0H4A5"/>
<reference evidence="1 2" key="1">
    <citation type="journal article" date="2016" name="Mol. Biol. Evol.">
        <title>Genome-Wide Survey of Gut Fungi (Harpellales) Reveals the First Horizontally Transferred Ubiquitin Gene from a Mosquito Host.</title>
        <authorList>
            <person name="Wang Y."/>
            <person name="White M.M."/>
            <person name="Kvist S."/>
            <person name="Moncalvo J.M."/>
        </authorList>
    </citation>
    <scope>NUCLEOTIDE SEQUENCE [LARGE SCALE GENOMIC DNA]</scope>
    <source>
        <strain evidence="1 2">ALG-7-W6</strain>
    </source>
</reference>
<evidence type="ECO:0000313" key="2">
    <source>
        <dbReference type="Proteomes" id="UP000187455"/>
    </source>
</evidence>
<organism evidence="1 2">
    <name type="scientific">Smittium mucronatum</name>
    <dbReference type="NCBI Taxonomy" id="133383"/>
    <lineage>
        <taxon>Eukaryota</taxon>
        <taxon>Fungi</taxon>
        <taxon>Fungi incertae sedis</taxon>
        <taxon>Zoopagomycota</taxon>
        <taxon>Kickxellomycotina</taxon>
        <taxon>Harpellomycetes</taxon>
        <taxon>Harpellales</taxon>
        <taxon>Legeriomycetaceae</taxon>
        <taxon>Smittium</taxon>
    </lineage>
</organism>
<accession>A0A1R0H4A5</accession>
<sequence length="67" mass="7224">MVPRPSVALDRTTITALENGGGSISKKWKISTFQQQDLVSNGLEDQRGILKAKGLTDIAISIILSNQ</sequence>
<name>A0A1R0H4A5_9FUNG</name>